<name>A0A6C0FYR8_9BACL</name>
<accession>A0A6C0FYR8</accession>
<evidence type="ECO:0000313" key="2">
    <source>
        <dbReference type="Proteomes" id="UP000476064"/>
    </source>
</evidence>
<proteinExistence type="predicted"/>
<organism evidence="1 2">
    <name type="scientific">Paenibacillus lycopersici</name>
    <dbReference type="NCBI Taxonomy" id="2704462"/>
    <lineage>
        <taxon>Bacteria</taxon>
        <taxon>Bacillati</taxon>
        <taxon>Bacillota</taxon>
        <taxon>Bacilli</taxon>
        <taxon>Bacillales</taxon>
        <taxon>Paenibacillaceae</taxon>
        <taxon>Paenibacillus</taxon>
    </lineage>
</organism>
<dbReference type="Proteomes" id="UP000476064">
    <property type="component" value="Chromosome"/>
</dbReference>
<reference evidence="1 2" key="1">
    <citation type="submission" date="2020-01" db="EMBL/GenBank/DDBJ databases">
        <title>Paenibacillus sp. nov., isolated from tomato rhizosphere.</title>
        <authorList>
            <person name="Weon H.-Y."/>
            <person name="Lee S.A."/>
        </authorList>
    </citation>
    <scope>NUCLEOTIDE SEQUENCE [LARGE SCALE GENOMIC DNA]</scope>
    <source>
        <strain evidence="1 2">12200R-189</strain>
    </source>
</reference>
<dbReference type="EMBL" id="CP048209">
    <property type="protein sequence ID" value="QHT60643.1"/>
    <property type="molecule type" value="Genomic_DNA"/>
</dbReference>
<protein>
    <submittedName>
        <fullName evidence="1">Uncharacterized protein</fullName>
    </submittedName>
</protein>
<evidence type="ECO:0000313" key="1">
    <source>
        <dbReference type="EMBL" id="QHT60643.1"/>
    </source>
</evidence>
<sequence length="86" mass="9515">MSENADKVAQFFEEMDERISNGLESTEFIIAVSSCIGCFLANNYPGADRDRLISGISSVIEQSAKQVATMHDKEAEPIARFTVVRQ</sequence>
<dbReference type="RefSeq" id="WP_162357027.1">
    <property type="nucleotide sequence ID" value="NZ_CP048209.1"/>
</dbReference>
<dbReference type="KEGG" id="plyc:GXP70_12300"/>
<gene>
    <name evidence="1" type="ORF">GXP70_12300</name>
</gene>
<keyword evidence="2" id="KW-1185">Reference proteome</keyword>
<dbReference type="AlphaFoldDB" id="A0A6C0FYR8"/>